<dbReference type="InterPro" id="IPR012340">
    <property type="entry name" value="NA-bd_OB-fold"/>
</dbReference>
<evidence type="ECO:0000256" key="2">
    <source>
        <dbReference type="ARBA" id="ARBA00007572"/>
    </source>
</evidence>
<dbReference type="Gene3D" id="3.30.470.30">
    <property type="entry name" value="DNA ligase/mRNA capping enzyme"/>
    <property type="match status" value="1"/>
</dbReference>
<dbReference type="Gene3D" id="2.40.50.140">
    <property type="entry name" value="Nucleic acid-binding proteins"/>
    <property type="match status" value="1"/>
</dbReference>
<dbReference type="PANTHER" id="PTHR45674:SF9">
    <property type="entry name" value="DNA LIGASE 3"/>
    <property type="match status" value="1"/>
</dbReference>
<keyword evidence="10" id="KW-0067">ATP-binding</keyword>
<comment type="subcellular location">
    <subcellularLocation>
        <location evidence="1">Nucleus</location>
    </subcellularLocation>
</comment>
<feature type="compositionally biased region" description="Basic and acidic residues" evidence="14">
    <location>
        <begin position="911"/>
        <end position="928"/>
    </location>
</feature>
<dbReference type="GO" id="GO:0006302">
    <property type="term" value="P:double-strand break repair"/>
    <property type="evidence" value="ECO:0007669"/>
    <property type="project" value="TreeGrafter"/>
</dbReference>
<keyword evidence="7" id="KW-0547">Nucleotide-binding</keyword>
<evidence type="ECO:0000256" key="4">
    <source>
        <dbReference type="ARBA" id="ARBA00022598"/>
    </source>
</evidence>
<keyword evidence="4 17" id="KW-0436">Ligase</keyword>
<dbReference type="InterPro" id="IPR000977">
    <property type="entry name" value="DNA_ligase_ATP-dep"/>
</dbReference>
<dbReference type="GO" id="GO:0005524">
    <property type="term" value="F:ATP binding"/>
    <property type="evidence" value="ECO:0007669"/>
    <property type="project" value="UniProtKB-KW"/>
</dbReference>
<dbReference type="SUPFAM" id="SSF56091">
    <property type="entry name" value="DNA ligase/mRNA capping enzyme, catalytic domain"/>
    <property type="match status" value="1"/>
</dbReference>
<feature type="domain" description="PARP-type" evidence="15">
    <location>
        <begin position="20"/>
        <end position="98"/>
    </location>
</feature>
<sequence length="1052" mass="111465">MDTDDFDAAPPPAAAPSNPLIAEPAKSGRSNCKKCKGLIDKGTLRLGRVYDNGDRIMTSWYHPSCWPVPKKNFASVDEIEGWDTLSNEHKQIILDLVPGKPPRASGAAGASASHKVSASGSSGGGGGGASGSILSFFGGATSAAASTSAGASSKTAPQTSRHLDESGGTFAEFVELCDRVANVGSTLSKSQLISSHLDALLARRIDPFLTVRLLMPSKSGNDLRVFSLKDKSLVVHMSTVLRCSEAAMSAHLESADDFGTTAEHFYAQRLAKIASTAAAAAAAIGKEGEEGEEGVEAADDTVSTLPPQGARLHLADVNGWLDRLAAPDTSPLSLLRELVGRCNLASELRVAMRLISKDIRIGGGTAVVLKGVGGDSAYDRFKAQPEQLRAIVSECKGGPGGGLSAKAKAEGGAAAGAGSGSGSLSGVRVGRAFKPQLAGQCKSFDDPVTKFARGFYVEVKYDGERLQCHMKNGKVKFFSRSLKDPPETKVRGLEAALLRAFPGAVDLILDAEVVMRSTDGSVLAFGKQGAQEQKKYAGAHPALLVFDMLCLNGRDLMGRPLRERREELLAALVPSAAVEASAAKLMTTADELRAAFAEANAACLEGLMMKDVTSKYVPNDRKLWLKLKKDYLTDADCSAAGLTMVESVDLVVLGAFYGSGAKTHLLSSFLMGAPDDDAPCGWSAVCKLANGFSVARLEELLSLFTQGDGALMRKLDKAAPLPSWCPPSAKGAWRPDLVLKSNPAAGAGAVAGAPSSLVWEVKGTEFSPGSKATGSEVSIRFPRLVREREDKGVEDATSFATIKEMLDLGLDGKKKNVNISIATLTSELSDQDVEEDEDDDAQQDSPLSRRAAAASQPSVFGGGANGKAKADSMAPLVPSANGKAKTTMDMRPYCKFGASCYRKNPQHLAEFRHDAPPAGGKRLDEGRSKVGQGKATGKPKPAGKRKRRADESEDDEDDEDDEGFICRSGDEEDEEDADHRTGTWEVLLGKQFKAYEEAAVQDQIEAAWLADEDQVEVMVRGSCYVLRISASEMVQEAKGDPSRWRSIRRVVR</sequence>
<dbReference type="GO" id="GO:0070421">
    <property type="term" value="C:DNA ligase III-XRCC1 complex"/>
    <property type="evidence" value="ECO:0007669"/>
    <property type="project" value="TreeGrafter"/>
</dbReference>
<feature type="domain" description="ATP-dependent DNA ligase family profile" evidence="16">
    <location>
        <begin position="534"/>
        <end position="675"/>
    </location>
</feature>
<dbReference type="Pfam" id="PF04675">
    <property type="entry name" value="DNA_ligase_A_N"/>
    <property type="match status" value="1"/>
</dbReference>
<dbReference type="AlphaFoldDB" id="A0A0M0JYM2"/>
<dbReference type="Pfam" id="PF04679">
    <property type="entry name" value="DNA_ligase_A_C"/>
    <property type="match status" value="1"/>
</dbReference>
<evidence type="ECO:0000256" key="1">
    <source>
        <dbReference type="ARBA" id="ARBA00004123"/>
    </source>
</evidence>
<dbReference type="InterPro" id="IPR001510">
    <property type="entry name" value="Znf_PARP"/>
</dbReference>
<protein>
    <recommendedName>
        <fullName evidence="3">DNA ligase (ATP)</fullName>
        <ecNumber evidence="3">6.5.1.1</ecNumber>
    </recommendedName>
</protein>
<keyword evidence="6" id="KW-0479">Metal-binding</keyword>
<dbReference type="Pfam" id="PF10283">
    <property type="entry name" value="zf-CCHH"/>
    <property type="match status" value="1"/>
</dbReference>
<dbReference type="GO" id="GO:0006310">
    <property type="term" value="P:DNA recombination"/>
    <property type="evidence" value="ECO:0007669"/>
    <property type="project" value="InterPro"/>
</dbReference>
<dbReference type="EC" id="6.5.1.1" evidence="3"/>
<keyword evidence="18" id="KW-1185">Reference proteome</keyword>
<evidence type="ECO:0000256" key="10">
    <source>
        <dbReference type="ARBA" id="ARBA00022840"/>
    </source>
</evidence>
<dbReference type="InterPro" id="IPR037197">
    <property type="entry name" value="WWE_dom_sf"/>
</dbReference>
<dbReference type="InterPro" id="IPR036599">
    <property type="entry name" value="DNA_ligase_N_sf"/>
</dbReference>
<dbReference type="InterPro" id="IPR012310">
    <property type="entry name" value="DNA_ligase_ATP-dep_cent"/>
</dbReference>
<dbReference type="Gene3D" id="1.10.3260.10">
    <property type="entry name" value="DNA ligase, ATP-dependent, N-terminal domain"/>
    <property type="match status" value="1"/>
</dbReference>
<evidence type="ECO:0000259" key="15">
    <source>
        <dbReference type="PROSITE" id="PS50064"/>
    </source>
</evidence>
<keyword evidence="11" id="KW-0539">Nucleus</keyword>
<evidence type="ECO:0000313" key="18">
    <source>
        <dbReference type="Proteomes" id="UP000037460"/>
    </source>
</evidence>
<gene>
    <name evidence="17" type="ORF">Ctob_001824</name>
</gene>
<comment type="similarity">
    <text evidence="2 13">Belongs to the ATP-dependent DNA ligase family.</text>
</comment>
<evidence type="ECO:0000256" key="12">
    <source>
        <dbReference type="ARBA" id="ARBA00034003"/>
    </source>
</evidence>
<reference evidence="18" key="1">
    <citation type="journal article" date="2015" name="PLoS Genet.">
        <title>Genome Sequence and Transcriptome Analyses of Chrysochromulina tobin: Metabolic Tools for Enhanced Algal Fitness in the Prominent Order Prymnesiales (Haptophyceae).</title>
        <authorList>
            <person name="Hovde B.T."/>
            <person name="Deodato C.R."/>
            <person name="Hunsperger H.M."/>
            <person name="Ryken S.A."/>
            <person name="Yost W."/>
            <person name="Jha R.K."/>
            <person name="Patterson J."/>
            <person name="Monnat R.J. Jr."/>
            <person name="Barlow S.B."/>
            <person name="Starkenburg S.R."/>
            <person name="Cattolico R.A."/>
        </authorList>
    </citation>
    <scope>NUCLEOTIDE SEQUENCE</scope>
    <source>
        <strain evidence="18">CCMP291</strain>
    </source>
</reference>
<dbReference type="PANTHER" id="PTHR45674">
    <property type="entry name" value="DNA LIGASE 1/3 FAMILY MEMBER"/>
    <property type="match status" value="1"/>
</dbReference>
<dbReference type="PROSITE" id="PS50160">
    <property type="entry name" value="DNA_LIGASE_A3"/>
    <property type="match status" value="1"/>
</dbReference>
<evidence type="ECO:0000256" key="8">
    <source>
        <dbReference type="ARBA" id="ARBA00022771"/>
    </source>
</evidence>
<dbReference type="InterPro" id="IPR036957">
    <property type="entry name" value="Znf_PARP_sf"/>
</dbReference>
<comment type="catalytic activity">
    <reaction evidence="12">
        <text>ATP + (deoxyribonucleotide)n-3'-hydroxyl + 5'-phospho-(deoxyribonucleotide)m = (deoxyribonucleotide)n+m + AMP + diphosphate.</text>
        <dbReference type="EC" id="6.5.1.1"/>
    </reaction>
</comment>
<dbReference type="GO" id="GO:0003677">
    <property type="term" value="F:DNA binding"/>
    <property type="evidence" value="ECO:0007669"/>
    <property type="project" value="InterPro"/>
</dbReference>
<feature type="compositionally biased region" description="Acidic residues" evidence="14">
    <location>
        <begin position="951"/>
        <end position="963"/>
    </location>
</feature>
<feature type="compositionally biased region" description="Acidic residues" evidence="14">
    <location>
        <begin position="829"/>
        <end position="842"/>
    </location>
</feature>
<evidence type="ECO:0000256" key="14">
    <source>
        <dbReference type="SAM" id="MobiDB-lite"/>
    </source>
</evidence>
<feature type="region of interest" description="Disordered" evidence="14">
    <location>
        <begin position="103"/>
        <end position="125"/>
    </location>
</feature>
<dbReference type="GO" id="GO:0003910">
    <property type="term" value="F:DNA ligase (ATP) activity"/>
    <property type="evidence" value="ECO:0007669"/>
    <property type="project" value="UniProtKB-EC"/>
</dbReference>
<dbReference type="SMART" id="SM01336">
    <property type="entry name" value="zf-PARP"/>
    <property type="match status" value="1"/>
</dbReference>
<evidence type="ECO:0000256" key="13">
    <source>
        <dbReference type="RuleBase" id="RU004196"/>
    </source>
</evidence>
<dbReference type="SUPFAM" id="SSF117839">
    <property type="entry name" value="WWE domain"/>
    <property type="match status" value="1"/>
</dbReference>
<evidence type="ECO:0000313" key="17">
    <source>
        <dbReference type="EMBL" id="KOO31407.1"/>
    </source>
</evidence>
<dbReference type="Proteomes" id="UP000037460">
    <property type="component" value="Unassembled WGS sequence"/>
</dbReference>
<dbReference type="Pfam" id="PF01068">
    <property type="entry name" value="DNA_ligase_A_M"/>
    <property type="match status" value="1"/>
</dbReference>
<keyword evidence="9" id="KW-0862">Zinc</keyword>
<dbReference type="GO" id="GO:0071897">
    <property type="term" value="P:DNA biosynthetic process"/>
    <property type="evidence" value="ECO:0007669"/>
    <property type="project" value="InterPro"/>
</dbReference>
<dbReference type="GO" id="GO:0008270">
    <property type="term" value="F:zinc ion binding"/>
    <property type="evidence" value="ECO:0007669"/>
    <property type="project" value="UniProtKB-KW"/>
</dbReference>
<organism evidence="17 18">
    <name type="scientific">Chrysochromulina tobinii</name>
    <dbReference type="NCBI Taxonomy" id="1460289"/>
    <lineage>
        <taxon>Eukaryota</taxon>
        <taxon>Haptista</taxon>
        <taxon>Haptophyta</taxon>
        <taxon>Prymnesiophyceae</taxon>
        <taxon>Prymnesiales</taxon>
        <taxon>Chrysochromulinaceae</taxon>
        <taxon>Chrysochromulina</taxon>
    </lineage>
</organism>
<dbReference type="GO" id="GO:0006273">
    <property type="term" value="P:lagging strand elongation"/>
    <property type="evidence" value="ECO:0007669"/>
    <property type="project" value="TreeGrafter"/>
</dbReference>
<evidence type="ECO:0000256" key="7">
    <source>
        <dbReference type="ARBA" id="ARBA00022741"/>
    </source>
</evidence>
<keyword evidence="5" id="KW-0235">DNA replication</keyword>
<evidence type="ECO:0000256" key="6">
    <source>
        <dbReference type="ARBA" id="ARBA00022723"/>
    </source>
</evidence>
<keyword evidence="8" id="KW-0863">Zinc-finger</keyword>
<evidence type="ECO:0000256" key="5">
    <source>
        <dbReference type="ARBA" id="ARBA00022705"/>
    </source>
</evidence>
<dbReference type="EMBL" id="JWZX01002021">
    <property type="protein sequence ID" value="KOO31407.1"/>
    <property type="molecule type" value="Genomic_DNA"/>
</dbReference>
<accession>A0A0M0JYM2</accession>
<evidence type="ECO:0000259" key="16">
    <source>
        <dbReference type="PROSITE" id="PS50160"/>
    </source>
</evidence>
<name>A0A0M0JYM2_9EUKA</name>
<proteinExistence type="inferred from homology"/>
<dbReference type="Pfam" id="PF00645">
    <property type="entry name" value="zf-PARP"/>
    <property type="match status" value="1"/>
</dbReference>
<evidence type="ECO:0000256" key="11">
    <source>
        <dbReference type="ARBA" id="ARBA00023242"/>
    </source>
</evidence>
<feature type="region of interest" description="Disordered" evidence="14">
    <location>
        <begin position="911"/>
        <end position="981"/>
    </location>
</feature>
<dbReference type="InterPro" id="IPR012309">
    <property type="entry name" value="DNA_ligase_ATP-dep_C"/>
</dbReference>
<evidence type="ECO:0000256" key="9">
    <source>
        <dbReference type="ARBA" id="ARBA00022833"/>
    </source>
</evidence>
<dbReference type="InterPro" id="IPR012308">
    <property type="entry name" value="DNA_ligase_ATP-dep_N"/>
</dbReference>
<dbReference type="Gene3D" id="3.30.1490.70">
    <property type="match status" value="1"/>
</dbReference>
<comment type="caution">
    <text evidence="17">The sequence shown here is derived from an EMBL/GenBank/DDBJ whole genome shotgun (WGS) entry which is preliminary data.</text>
</comment>
<dbReference type="Gene3D" id="3.30.1740.10">
    <property type="entry name" value="Zinc finger, PARP-type"/>
    <property type="match status" value="1"/>
</dbReference>
<dbReference type="OrthoDB" id="206088at2759"/>
<evidence type="ECO:0000256" key="3">
    <source>
        <dbReference type="ARBA" id="ARBA00012727"/>
    </source>
</evidence>
<dbReference type="SUPFAM" id="SSF50249">
    <property type="entry name" value="Nucleic acid-binding proteins"/>
    <property type="match status" value="1"/>
</dbReference>
<dbReference type="InterPro" id="IPR019406">
    <property type="entry name" value="APLF_PBZ"/>
</dbReference>
<dbReference type="PROSITE" id="PS50064">
    <property type="entry name" value="ZF_PARP_2"/>
    <property type="match status" value="1"/>
</dbReference>
<dbReference type="NCBIfam" id="TIGR00574">
    <property type="entry name" value="dnl1"/>
    <property type="match status" value="1"/>
</dbReference>
<feature type="region of interest" description="Disordered" evidence="14">
    <location>
        <begin position="828"/>
        <end position="885"/>
    </location>
</feature>
<dbReference type="InterPro" id="IPR050191">
    <property type="entry name" value="ATP-dep_DNA_ligase"/>
</dbReference>
<feature type="compositionally biased region" description="Low complexity" evidence="14">
    <location>
        <begin position="104"/>
        <end position="120"/>
    </location>
</feature>
<feature type="region of interest" description="Disordered" evidence="14">
    <location>
        <begin position="1"/>
        <end position="27"/>
    </location>
</feature>
<dbReference type="SUPFAM" id="SSF57716">
    <property type="entry name" value="Glucocorticoid receptor-like (DNA-binding domain)"/>
    <property type="match status" value="1"/>
</dbReference>
<dbReference type="Gene3D" id="3.30.720.50">
    <property type="match status" value="1"/>
</dbReference>